<organism evidence="1 2">
    <name type="scientific">Brachionus plicatilis</name>
    <name type="common">Marine rotifer</name>
    <name type="synonym">Brachionus muelleri</name>
    <dbReference type="NCBI Taxonomy" id="10195"/>
    <lineage>
        <taxon>Eukaryota</taxon>
        <taxon>Metazoa</taxon>
        <taxon>Spiralia</taxon>
        <taxon>Gnathifera</taxon>
        <taxon>Rotifera</taxon>
        <taxon>Eurotatoria</taxon>
        <taxon>Monogononta</taxon>
        <taxon>Pseudotrocha</taxon>
        <taxon>Ploima</taxon>
        <taxon>Brachionidae</taxon>
        <taxon>Brachionus</taxon>
    </lineage>
</organism>
<evidence type="ECO:0000313" key="2">
    <source>
        <dbReference type="Proteomes" id="UP000276133"/>
    </source>
</evidence>
<accession>A0A3M7S3F9</accession>
<sequence length="113" mass="13324">MQFITQIRQDLVYRRQLRERERMCECVWVYVCMSVERHALNVLPNCVSLYNGQFTSYINDYHIFQSAVLNLKIFYGALLMFFGCLYSSECLLNAAGRVDAQSCQHLFTYLIIN</sequence>
<comment type="caution">
    <text evidence="1">The sequence shown here is derived from an EMBL/GenBank/DDBJ whole genome shotgun (WGS) entry which is preliminary data.</text>
</comment>
<dbReference type="EMBL" id="REGN01002105">
    <property type="protein sequence ID" value="RNA30291.1"/>
    <property type="molecule type" value="Genomic_DNA"/>
</dbReference>
<gene>
    <name evidence="1" type="ORF">BpHYR1_027655</name>
</gene>
<name>A0A3M7S3F9_BRAPC</name>
<evidence type="ECO:0000313" key="1">
    <source>
        <dbReference type="EMBL" id="RNA30291.1"/>
    </source>
</evidence>
<reference evidence="1 2" key="1">
    <citation type="journal article" date="2018" name="Sci. Rep.">
        <title>Genomic signatures of local adaptation to the degree of environmental predictability in rotifers.</title>
        <authorList>
            <person name="Franch-Gras L."/>
            <person name="Hahn C."/>
            <person name="Garcia-Roger E.M."/>
            <person name="Carmona M.J."/>
            <person name="Serra M."/>
            <person name="Gomez A."/>
        </authorList>
    </citation>
    <scope>NUCLEOTIDE SEQUENCE [LARGE SCALE GENOMIC DNA]</scope>
    <source>
        <strain evidence="1">HYR1</strain>
    </source>
</reference>
<keyword evidence="2" id="KW-1185">Reference proteome</keyword>
<proteinExistence type="predicted"/>
<dbReference type="Proteomes" id="UP000276133">
    <property type="component" value="Unassembled WGS sequence"/>
</dbReference>
<dbReference type="AlphaFoldDB" id="A0A3M7S3F9"/>
<protein>
    <submittedName>
        <fullName evidence="1">Uncharacterized protein</fullName>
    </submittedName>
</protein>